<comment type="similarity">
    <text evidence="1">Belongs to the herpesviridae BLRF2 family.</text>
</comment>
<evidence type="ECO:0000313" key="4">
    <source>
        <dbReference type="Proteomes" id="UP000207650"/>
    </source>
</evidence>
<dbReference type="EMBL" id="KU220026">
    <property type="protein sequence ID" value="AMA67408.1"/>
    <property type="molecule type" value="Genomic_DNA"/>
</dbReference>
<organism evidence="3 4">
    <name type="scientific">Vespertilionid gammaherpesvirus 1</name>
    <dbReference type="NCBI Taxonomy" id="2560830"/>
    <lineage>
        <taxon>Viruses</taxon>
        <taxon>Duplodnaviria</taxon>
        <taxon>Heunggongvirae</taxon>
        <taxon>Peploviricota</taxon>
        <taxon>Herviviricetes</taxon>
        <taxon>Herpesvirales</taxon>
        <taxon>Orthoherpesviridae</taxon>
        <taxon>Gammaherpesvirinae</taxon>
        <taxon>Percavirus</taxon>
        <taxon>Percavirus vespertilionidgamma1</taxon>
    </lineage>
</organism>
<dbReference type="SUPFAM" id="SSF160459">
    <property type="entry name" value="BLRF2-like"/>
    <property type="match status" value="1"/>
</dbReference>
<dbReference type="Gene3D" id="1.10.3390.10">
    <property type="entry name" value="YejL-like"/>
    <property type="match status" value="1"/>
</dbReference>
<dbReference type="OrthoDB" id="41519at10239"/>
<proteinExistence type="inferred from homology"/>
<gene>
    <name evidence="3" type="primary">ORF52</name>
    <name evidence="3" type="ORF">AOT99_gpORF52</name>
</gene>
<dbReference type="KEGG" id="vg:26836970"/>
<evidence type="ECO:0000256" key="1">
    <source>
        <dbReference type="ARBA" id="ARBA00008922"/>
    </source>
</evidence>
<dbReference type="Pfam" id="PF05812">
    <property type="entry name" value="Herpes_BLRF2"/>
    <property type="match status" value="1"/>
</dbReference>
<feature type="compositionally biased region" description="Basic residues" evidence="2">
    <location>
        <begin position="120"/>
        <end position="130"/>
    </location>
</feature>
<reference evidence="3 4" key="1">
    <citation type="journal article" date="2016" name="MSphere">
        <title>Isolation and Characterization of a Novel Gammaherpesvirus from a Microbat Cell Line.</title>
        <authorList>
            <person name="Shabman R.S."/>
            <person name="Shrivastava S."/>
            <person name="Tsibane T."/>
            <person name="Attie O."/>
            <person name="Jayaprakash A."/>
            <person name="Mire C.E."/>
            <person name="Dilley K.E."/>
            <person name="Puri V."/>
            <person name="Stockwell T.B."/>
            <person name="Geisbert T.W."/>
            <person name="Sachidanandam R."/>
            <person name="Basler C.F."/>
        </authorList>
    </citation>
    <scope>NUCLEOTIDE SEQUENCE [LARGE SCALE GENOMIC DNA]</scope>
    <source>
        <strain evidence="3 4">My-HV8/Myotis velifer incautus/USA/FCGHV/2011</strain>
    </source>
</reference>
<feature type="region of interest" description="Disordered" evidence="2">
    <location>
        <begin position="1"/>
        <end position="24"/>
    </location>
</feature>
<dbReference type="InterPro" id="IPR008642">
    <property type="entry name" value="Herpes_BLRF2"/>
</dbReference>
<feature type="region of interest" description="Disordered" evidence="2">
    <location>
        <begin position="103"/>
        <end position="130"/>
    </location>
</feature>
<feature type="compositionally biased region" description="Basic and acidic residues" evidence="2">
    <location>
        <begin position="15"/>
        <end position="24"/>
    </location>
</feature>
<sequence length="130" mass="14636">MASNEEKKHARRSTKKSEEDLSKQLEKLQLENKALKKKLKQDMGVVVLTPPAKEAMITHATSLFTKAAAKKIEARIRRETARATTKSEVQDILANVSMRIDLSSDDIGERSTGTEERSRARSKSRGRKNE</sequence>
<dbReference type="Proteomes" id="UP000207650">
    <property type="component" value="Segment"/>
</dbReference>
<protein>
    <submittedName>
        <fullName evidence="3">Virion protein G52</fullName>
    </submittedName>
</protein>
<name>A0A0X9WYY9_9GAMA</name>
<evidence type="ECO:0000256" key="2">
    <source>
        <dbReference type="SAM" id="MobiDB-lite"/>
    </source>
</evidence>
<evidence type="ECO:0000313" key="3">
    <source>
        <dbReference type="EMBL" id="AMA67408.1"/>
    </source>
</evidence>
<feature type="compositionally biased region" description="Basic and acidic residues" evidence="2">
    <location>
        <begin position="107"/>
        <end position="119"/>
    </location>
</feature>
<keyword evidence="4" id="KW-1185">Reference proteome</keyword>
<accession>A0A0X9WYY9</accession>